<reference evidence="1 2" key="1">
    <citation type="submission" date="2016-10" db="EMBL/GenBank/DDBJ databases">
        <title>Chromobacterium muskegensis sp. nov., an insecticidal bacterium isolated from Sphagnum bogs.</title>
        <authorList>
            <person name="Sparks M.E."/>
            <person name="Blackburn M.B."/>
            <person name="Gundersen-Rindal D.E."/>
            <person name="Mitchell A."/>
            <person name="Farrar R."/>
            <person name="Kuhar D."/>
        </authorList>
    </citation>
    <scope>NUCLEOTIDE SEQUENCE [LARGE SCALE GENOMIC DNA]</scope>
    <source>
        <strain evidence="1 2">21-1</strain>
    </source>
</reference>
<accession>A0A1D9LDQ0</accession>
<dbReference type="Gene3D" id="3.40.50.300">
    <property type="entry name" value="P-loop containing nucleotide triphosphate hydrolases"/>
    <property type="match status" value="1"/>
</dbReference>
<dbReference type="InterPro" id="IPR027417">
    <property type="entry name" value="P-loop_NTPase"/>
</dbReference>
<name>A0A1D9LDQ0_9NEIS</name>
<organism evidence="1 2">
    <name type="scientific">Chromobacterium vaccinii</name>
    <dbReference type="NCBI Taxonomy" id="1108595"/>
    <lineage>
        <taxon>Bacteria</taxon>
        <taxon>Pseudomonadati</taxon>
        <taxon>Pseudomonadota</taxon>
        <taxon>Betaproteobacteria</taxon>
        <taxon>Neisseriales</taxon>
        <taxon>Chromobacteriaceae</taxon>
        <taxon>Chromobacterium</taxon>
    </lineage>
</organism>
<gene>
    <name evidence="1" type="ORF">BKX93_04950</name>
</gene>
<dbReference type="SUPFAM" id="SSF52540">
    <property type="entry name" value="P-loop containing nucleoside triphosphate hydrolases"/>
    <property type="match status" value="1"/>
</dbReference>
<protein>
    <submittedName>
        <fullName evidence="1">Uncharacterized protein</fullName>
    </submittedName>
</protein>
<dbReference type="EMBL" id="CP017707">
    <property type="protein sequence ID" value="AOZ49407.1"/>
    <property type="molecule type" value="Genomic_DNA"/>
</dbReference>
<dbReference type="GeneID" id="68840555"/>
<sequence>MTYNDTHITLQGKGGVGKSHITSLLAQAIWAIFGIRPLGVDTDPVNKTLMHFPALQARGLDILNHDNQINSRQFDTMVEWLLEHDGPAVIDNGATSFIPATGYLAETGAIDVLNAAGRRVFIHTVLVGGQAMDDTIDGLAALLDSTSAPIVVWENEHFGPVERDGRRFRDSSVYHENRERIAGIVTLRRPNADLAGRDIAELSIKGQTFAEALASPEWGRMPKHRLQMVWADYLQQLRPILTQGLPEGLAA</sequence>
<dbReference type="Proteomes" id="UP000178776">
    <property type="component" value="Chromosome"/>
</dbReference>
<dbReference type="RefSeq" id="WP_046157758.1">
    <property type="nucleotide sequence ID" value="NZ_CP017707.1"/>
</dbReference>
<evidence type="ECO:0000313" key="1">
    <source>
        <dbReference type="EMBL" id="AOZ49407.1"/>
    </source>
</evidence>
<dbReference type="STRING" id="1108595.BKX93_04950"/>
<evidence type="ECO:0000313" key="2">
    <source>
        <dbReference type="Proteomes" id="UP000178776"/>
    </source>
</evidence>
<dbReference type="AlphaFoldDB" id="A0A1D9LDQ0"/>
<proteinExistence type="predicted"/>
<dbReference type="KEGG" id="cvc:BKX93_04950"/>